<name>A0A1F7YJB5_9BACT</name>
<reference evidence="1 2" key="1">
    <citation type="journal article" date="2016" name="Nat. Commun.">
        <title>Thousands of microbial genomes shed light on interconnected biogeochemical processes in an aquifer system.</title>
        <authorList>
            <person name="Anantharaman K."/>
            <person name="Brown C.T."/>
            <person name="Hug L.A."/>
            <person name="Sharon I."/>
            <person name="Castelle C.J."/>
            <person name="Probst A.J."/>
            <person name="Thomas B.C."/>
            <person name="Singh A."/>
            <person name="Wilkins M.J."/>
            <person name="Karaoz U."/>
            <person name="Brodie E.L."/>
            <person name="Williams K.H."/>
            <person name="Hubbard S.S."/>
            <person name="Banfield J.F."/>
        </authorList>
    </citation>
    <scope>NUCLEOTIDE SEQUENCE [LARGE SCALE GENOMIC DNA]</scope>
</reference>
<sequence length="108" mass="12193">MVAEIKTLPITQEINAVIEGNRKQLVKAAKIGLRKHGRGAVVVCDDPEKQLKFGYITFNNPNKIISEELRRSIGEYNTRTQYIVHLIRKNGSGVISSSTQLVDYKPKR</sequence>
<comment type="caution">
    <text evidence="1">The sequence shown here is derived from an EMBL/GenBank/DDBJ whole genome shotgun (WGS) entry which is preliminary data.</text>
</comment>
<dbReference type="AlphaFoldDB" id="A0A1F7YJB5"/>
<protein>
    <submittedName>
        <fullName evidence="1">Uncharacterized protein</fullName>
    </submittedName>
</protein>
<proteinExistence type="predicted"/>
<dbReference type="EMBL" id="MGGL01000008">
    <property type="protein sequence ID" value="OGM26979.1"/>
    <property type="molecule type" value="Genomic_DNA"/>
</dbReference>
<gene>
    <name evidence="1" type="ORF">A2628_06065</name>
</gene>
<evidence type="ECO:0000313" key="2">
    <source>
        <dbReference type="Proteomes" id="UP000179221"/>
    </source>
</evidence>
<accession>A0A1F7YJB5</accession>
<evidence type="ECO:0000313" key="1">
    <source>
        <dbReference type="EMBL" id="OGM26979.1"/>
    </source>
</evidence>
<organism evidence="1 2">
    <name type="scientific">Candidatus Woesebacteria bacterium RIFCSPHIGHO2_01_FULL_40_22</name>
    <dbReference type="NCBI Taxonomy" id="1802499"/>
    <lineage>
        <taxon>Bacteria</taxon>
        <taxon>Candidatus Woeseibacteriota</taxon>
    </lineage>
</organism>
<dbReference type="Proteomes" id="UP000179221">
    <property type="component" value="Unassembled WGS sequence"/>
</dbReference>